<reference evidence="1 2" key="1">
    <citation type="submission" date="2017-04" db="EMBL/GenBank/DDBJ databases">
        <authorList>
            <person name="Afonso C.L."/>
            <person name="Miller P.J."/>
            <person name="Scott M.A."/>
            <person name="Spackman E."/>
            <person name="Goraichik I."/>
            <person name="Dimitrov K.M."/>
            <person name="Suarez D.L."/>
            <person name="Swayne D.E."/>
        </authorList>
    </citation>
    <scope>NUCLEOTIDE SEQUENCE [LARGE SCALE GENOMIC DNA]</scope>
    <source>
        <strain evidence="1 2">CGMCC 1.12708</strain>
    </source>
</reference>
<proteinExistence type="predicted"/>
<accession>A0A1W2BS19</accession>
<dbReference type="Proteomes" id="UP000192393">
    <property type="component" value="Unassembled WGS sequence"/>
</dbReference>
<dbReference type="STRING" id="1434700.SAMN06296427_10789"/>
<name>A0A1W2BS19_9FLAO</name>
<dbReference type="EMBL" id="FWXS01000007">
    <property type="protein sequence ID" value="SMC75743.1"/>
    <property type="molecule type" value="Genomic_DNA"/>
</dbReference>
<keyword evidence="2" id="KW-1185">Reference proteome</keyword>
<dbReference type="RefSeq" id="WP_084017771.1">
    <property type="nucleotide sequence ID" value="NZ_FWXS01000007.1"/>
</dbReference>
<organism evidence="1 2">
    <name type="scientific">Moheibacter sediminis</name>
    <dbReference type="NCBI Taxonomy" id="1434700"/>
    <lineage>
        <taxon>Bacteria</taxon>
        <taxon>Pseudomonadati</taxon>
        <taxon>Bacteroidota</taxon>
        <taxon>Flavobacteriia</taxon>
        <taxon>Flavobacteriales</taxon>
        <taxon>Weeksellaceae</taxon>
        <taxon>Moheibacter</taxon>
    </lineage>
</organism>
<evidence type="ECO:0000313" key="2">
    <source>
        <dbReference type="Proteomes" id="UP000192393"/>
    </source>
</evidence>
<gene>
    <name evidence="1" type="ORF">SAMN06296427_10789</name>
</gene>
<dbReference type="AlphaFoldDB" id="A0A1W2BS19"/>
<protein>
    <submittedName>
        <fullName evidence="1">Uncharacterized protein</fullName>
    </submittedName>
</protein>
<sequence length="104" mass="11745">MQTKHIDTQAQLREAKSDLKLQMVETDRELKENWIFAMIDKLLGGKKKKSKIDETTRDNLKFLASQQSKKIDLGKVGKVALSIGLTIAAPIIAKKLLDLKKNKI</sequence>
<evidence type="ECO:0000313" key="1">
    <source>
        <dbReference type="EMBL" id="SMC75743.1"/>
    </source>
</evidence>